<evidence type="ECO:0000313" key="1">
    <source>
        <dbReference type="EMBL" id="KAE8972995.1"/>
    </source>
</evidence>
<protein>
    <submittedName>
        <fullName evidence="1">Uncharacterized protein</fullName>
    </submittedName>
</protein>
<gene>
    <name evidence="1" type="ORF">PR001_g26439</name>
</gene>
<organism evidence="1 2">
    <name type="scientific">Phytophthora rubi</name>
    <dbReference type="NCBI Taxonomy" id="129364"/>
    <lineage>
        <taxon>Eukaryota</taxon>
        <taxon>Sar</taxon>
        <taxon>Stramenopiles</taxon>
        <taxon>Oomycota</taxon>
        <taxon>Peronosporomycetes</taxon>
        <taxon>Peronosporales</taxon>
        <taxon>Peronosporaceae</taxon>
        <taxon>Phytophthora</taxon>
    </lineage>
</organism>
<sequence>MFEAACVQALKGERLTRANHMALCMLEVNPTSPQDRMDNRSSTTTRKLGFAGRALKRQMSVANPGSRYPMVQYIPRTSDVVERLFSQAKVGLPPLRQ</sequence>
<evidence type="ECO:0000313" key="2">
    <source>
        <dbReference type="Proteomes" id="UP000429607"/>
    </source>
</evidence>
<dbReference type="Proteomes" id="UP000429607">
    <property type="component" value="Unassembled WGS sequence"/>
</dbReference>
<dbReference type="AlphaFoldDB" id="A0A6A3HW76"/>
<reference evidence="1 2" key="1">
    <citation type="submission" date="2018-09" db="EMBL/GenBank/DDBJ databases">
        <title>Genomic investigation of the strawberry pathogen Phytophthora fragariae indicates pathogenicity is determined by transcriptional variation in three key races.</title>
        <authorList>
            <person name="Adams T.M."/>
            <person name="Armitage A.D."/>
            <person name="Sobczyk M.K."/>
            <person name="Bates H.J."/>
            <person name="Dunwell J.M."/>
            <person name="Nellist C.F."/>
            <person name="Harrison R.J."/>
        </authorList>
    </citation>
    <scope>NUCLEOTIDE SEQUENCE [LARGE SCALE GENOMIC DNA]</scope>
    <source>
        <strain evidence="1 2">SCRP249</strain>
    </source>
</reference>
<accession>A0A6A3HW76</accession>
<dbReference type="EMBL" id="QXFV01003910">
    <property type="protein sequence ID" value="KAE8972995.1"/>
    <property type="molecule type" value="Genomic_DNA"/>
</dbReference>
<name>A0A6A3HW76_9STRA</name>
<proteinExistence type="predicted"/>
<comment type="caution">
    <text evidence="1">The sequence shown here is derived from an EMBL/GenBank/DDBJ whole genome shotgun (WGS) entry which is preliminary data.</text>
</comment>